<dbReference type="Proteomes" id="UP000294480">
    <property type="component" value="Unassembled WGS sequence"/>
</dbReference>
<dbReference type="EMBL" id="SNZE01000001">
    <property type="protein sequence ID" value="TDR32953.1"/>
    <property type="molecule type" value="Genomic_DNA"/>
</dbReference>
<protein>
    <submittedName>
        <fullName evidence="1">Uncharacterized protein</fullName>
    </submittedName>
</protein>
<sequence>MTDNSLKTIPKDCCSFRRQAPVVIPISGVSTNNKLVGTSVRTVEVKGKVRFLTEGEKKMAKRFYSNNSGGSLIPYDKVTIREGMFADYDDRAVTKNGTSIHWPSPSYEEDFSKASLVKQKTFIHEMAHIWQYHCGGWVALNSLYHQGVSGQAAYNYDLDHLLGYYPVEAQAHMIEDYYALRYFGAPNYKKTSEDQYWDKNQKKYISGPVFLFGGFAADFIEKNNLNDIYLNKRYLYEAALEPYKKALRYFLQDPTDKRGYTEKGKV</sequence>
<name>A0A4R6YBF1_9BURK</name>
<dbReference type="AlphaFoldDB" id="A0A4R6YBF1"/>
<gene>
    <name evidence="1" type="ORF">DFR44_1012</name>
</gene>
<accession>A0A4R6YBF1</accession>
<proteinExistence type="predicted"/>
<evidence type="ECO:0000313" key="1">
    <source>
        <dbReference type="EMBL" id="TDR32953.1"/>
    </source>
</evidence>
<comment type="caution">
    <text evidence="1">The sequence shown here is derived from an EMBL/GenBank/DDBJ whole genome shotgun (WGS) entry which is preliminary data.</text>
</comment>
<evidence type="ECO:0000313" key="2">
    <source>
        <dbReference type="Proteomes" id="UP000294480"/>
    </source>
</evidence>
<reference evidence="1 2" key="1">
    <citation type="submission" date="2019-03" db="EMBL/GenBank/DDBJ databases">
        <title>Genomic Encyclopedia of Type Strains, Phase IV (KMG-IV): sequencing the most valuable type-strain genomes for metagenomic binning, comparative biology and taxonomic classification.</title>
        <authorList>
            <person name="Goeker M."/>
        </authorList>
    </citation>
    <scope>NUCLEOTIDE SEQUENCE [LARGE SCALE GENOMIC DNA]</scope>
    <source>
        <strain evidence="1 2">DSM 102852</strain>
    </source>
</reference>
<keyword evidence="2" id="KW-1185">Reference proteome</keyword>
<dbReference type="OrthoDB" id="8686772at2"/>
<organism evidence="1 2">
    <name type="scientific">Hydromonas duriensis</name>
    <dbReference type="NCBI Taxonomy" id="1527608"/>
    <lineage>
        <taxon>Bacteria</taxon>
        <taxon>Pseudomonadati</taxon>
        <taxon>Pseudomonadota</taxon>
        <taxon>Betaproteobacteria</taxon>
        <taxon>Burkholderiales</taxon>
        <taxon>Burkholderiaceae</taxon>
        <taxon>Hydromonas</taxon>
    </lineage>
</organism>
<dbReference type="RefSeq" id="WP_133618657.1">
    <property type="nucleotide sequence ID" value="NZ_SNZE01000001.1"/>
</dbReference>